<protein>
    <submittedName>
        <fullName evidence="2">Uncharacterized protein</fullName>
    </submittedName>
</protein>
<dbReference type="AlphaFoldDB" id="A0A9P6SNX2"/>
<dbReference type="EMBL" id="JAAAHW010003281">
    <property type="protein sequence ID" value="KAF9985704.1"/>
    <property type="molecule type" value="Genomic_DNA"/>
</dbReference>
<feature type="compositionally biased region" description="Polar residues" evidence="1">
    <location>
        <begin position="58"/>
        <end position="68"/>
    </location>
</feature>
<feature type="compositionally biased region" description="Low complexity" evidence="1">
    <location>
        <begin position="325"/>
        <end position="334"/>
    </location>
</feature>
<feature type="region of interest" description="Disordered" evidence="1">
    <location>
        <begin position="107"/>
        <end position="175"/>
    </location>
</feature>
<feature type="non-terminal residue" evidence="2">
    <location>
        <position position="526"/>
    </location>
</feature>
<feature type="compositionally biased region" description="Polar residues" evidence="1">
    <location>
        <begin position="347"/>
        <end position="357"/>
    </location>
</feature>
<feature type="compositionally biased region" description="Basic and acidic residues" evidence="1">
    <location>
        <begin position="434"/>
        <end position="456"/>
    </location>
</feature>
<feature type="region of interest" description="Disordered" evidence="1">
    <location>
        <begin position="395"/>
        <end position="526"/>
    </location>
</feature>
<evidence type="ECO:0000256" key="1">
    <source>
        <dbReference type="SAM" id="MobiDB-lite"/>
    </source>
</evidence>
<gene>
    <name evidence="2" type="ORF">BGZ65_010077</name>
</gene>
<feature type="compositionally biased region" description="Pro residues" evidence="1">
    <location>
        <begin position="497"/>
        <end position="510"/>
    </location>
</feature>
<keyword evidence="3" id="KW-1185">Reference proteome</keyword>
<feature type="region of interest" description="Disordered" evidence="1">
    <location>
        <begin position="233"/>
        <end position="376"/>
    </location>
</feature>
<feature type="compositionally biased region" description="Low complexity" evidence="1">
    <location>
        <begin position="473"/>
        <end position="496"/>
    </location>
</feature>
<sequence length="526" mass="56305">MLVSTLIVSCTMVHCYKDRMHRLEREQRGQAKRPDPAQRPVHYPHFSISEDDLRRSHTSNSNYSNPGNYVSITIPSAQGNKGLYILEVDQQQNNDDDEGDNRDIDLEAAVGVRQPTKSGARLDSLLNSSQDSGAHPFNPSHHELSALPHVHHSLSRNNNQGAAGTPRPCSPLPRPLQWQRPVIADTFVTSSKKVVTTIMQPKEPRGKNAKRAHGPVPEAANMIVEQVPRSLAQRLPSPGSSKTSSHRKGSINNNPIMSAYSQTQERLPKSPNSGASVQGSKLQGNNNASEEAYSGKEEVHRKPPQTILPEGYQQPMFTDLVPRISSTTDVSSSSKATAKPEEDSDADPTSSGPSTANLILEPYLPKNDQAQLKVETPSIPSATASVASAFTSFDADSHAPASAPFSAKTSPPPLAATVASPFPSSLRSPPAVTARRERSDRGREQQQELWDQEKPDSSTITTIITKPAKRSQAAFPLPRASSASSLAPAPTTSSSVSPPPRTVSPSPSPSTPGSAGAPAGAFDRGS</sequence>
<evidence type="ECO:0000313" key="3">
    <source>
        <dbReference type="Proteomes" id="UP000749646"/>
    </source>
</evidence>
<organism evidence="2 3">
    <name type="scientific">Modicella reniformis</name>
    <dbReference type="NCBI Taxonomy" id="1440133"/>
    <lineage>
        <taxon>Eukaryota</taxon>
        <taxon>Fungi</taxon>
        <taxon>Fungi incertae sedis</taxon>
        <taxon>Mucoromycota</taxon>
        <taxon>Mortierellomycotina</taxon>
        <taxon>Mortierellomycetes</taxon>
        <taxon>Mortierellales</taxon>
        <taxon>Mortierellaceae</taxon>
        <taxon>Modicella</taxon>
    </lineage>
</organism>
<evidence type="ECO:0000313" key="2">
    <source>
        <dbReference type="EMBL" id="KAF9985704.1"/>
    </source>
</evidence>
<dbReference type="Proteomes" id="UP000749646">
    <property type="component" value="Unassembled WGS sequence"/>
</dbReference>
<feature type="compositionally biased region" description="Polar residues" evidence="1">
    <location>
        <begin position="250"/>
        <end position="289"/>
    </location>
</feature>
<name>A0A9P6SNX2_9FUNG</name>
<reference evidence="2" key="1">
    <citation type="journal article" date="2020" name="Fungal Divers.">
        <title>Resolving the Mortierellaceae phylogeny through synthesis of multi-gene phylogenetics and phylogenomics.</title>
        <authorList>
            <person name="Vandepol N."/>
            <person name="Liber J."/>
            <person name="Desiro A."/>
            <person name="Na H."/>
            <person name="Kennedy M."/>
            <person name="Barry K."/>
            <person name="Grigoriev I.V."/>
            <person name="Miller A.N."/>
            <person name="O'Donnell K."/>
            <person name="Stajich J.E."/>
            <person name="Bonito G."/>
        </authorList>
    </citation>
    <scope>NUCLEOTIDE SEQUENCE</scope>
    <source>
        <strain evidence="2">MES-2147</strain>
    </source>
</reference>
<accession>A0A9P6SNX2</accession>
<proteinExistence type="predicted"/>
<dbReference type="OrthoDB" id="2449665at2759"/>
<feature type="region of interest" description="Disordered" evidence="1">
    <location>
        <begin position="25"/>
        <end position="68"/>
    </location>
</feature>
<feature type="compositionally biased region" description="Low complexity" evidence="1">
    <location>
        <begin position="511"/>
        <end position="526"/>
    </location>
</feature>
<comment type="caution">
    <text evidence="2">The sequence shown here is derived from an EMBL/GenBank/DDBJ whole genome shotgun (WGS) entry which is preliminary data.</text>
</comment>
<feature type="compositionally biased region" description="Basic and acidic residues" evidence="1">
    <location>
        <begin position="25"/>
        <end position="36"/>
    </location>
</feature>